<dbReference type="SUPFAM" id="SSF51182">
    <property type="entry name" value="RmlC-like cupins"/>
    <property type="match status" value="1"/>
</dbReference>
<dbReference type="InterPro" id="IPR018062">
    <property type="entry name" value="HTH_AraC-typ_CS"/>
</dbReference>
<dbReference type="GO" id="GO:0043565">
    <property type="term" value="F:sequence-specific DNA binding"/>
    <property type="evidence" value="ECO:0007669"/>
    <property type="project" value="InterPro"/>
</dbReference>
<proteinExistence type="predicted"/>
<dbReference type="SMART" id="SM00342">
    <property type="entry name" value="HTH_ARAC"/>
    <property type="match status" value="1"/>
</dbReference>
<evidence type="ECO:0000259" key="4">
    <source>
        <dbReference type="PROSITE" id="PS01124"/>
    </source>
</evidence>
<dbReference type="AlphaFoldDB" id="A0A4U1CK39"/>
<evidence type="ECO:0000256" key="2">
    <source>
        <dbReference type="ARBA" id="ARBA00023125"/>
    </source>
</evidence>
<evidence type="ECO:0000256" key="3">
    <source>
        <dbReference type="ARBA" id="ARBA00023163"/>
    </source>
</evidence>
<protein>
    <submittedName>
        <fullName evidence="5">AraC family transcriptional regulator</fullName>
    </submittedName>
</protein>
<dbReference type="InterPro" id="IPR009057">
    <property type="entry name" value="Homeodomain-like_sf"/>
</dbReference>
<name>A0A4U1CK39_9SPHI</name>
<dbReference type="InterPro" id="IPR018060">
    <property type="entry name" value="HTH_AraC"/>
</dbReference>
<dbReference type="Proteomes" id="UP000309488">
    <property type="component" value="Unassembled WGS sequence"/>
</dbReference>
<dbReference type="PROSITE" id="PS01124">
    <property type="entry name" value="HTH_ARAC_FAMILY_2"/>
    <property type="match status" value="1"/>
</dbReference>
<accession>A0A4U1CK39</accession>
<dbReference type="Gene3D" id="1.10.10.60">
    <property type="entry name" value="Homeodomain-like"/>
    <property type="match status" value="2"/>
</dbReference>
<comment type="caution">
    <text evidence="5">The sequence shown here is derived from an EMBL/GenBank/DDBJ whole genome shotgun (WGS) entry which is preliminary data.</text>
</comment>
<dbReference type="OrthoDB" id="9787988at2"/>
<reference evidence="5 6" key="1">
    <citation type="submission" date="2019-04" db="EMBL/GenBank/DDBJ databases">
        <title>Pedobacter sp. RP-3-22 sp. nov., isolated from Arctic soil.</title>
        <authorList>
            <person name="Dahal R.H."/>
            <person name="Kim D.-U."/>
        </authorList>
    </citation>
    <scope>NUCLEOTIDE SEQUENCE [LARGE SCALE GENOMIC DNA]</scope>
    <source>
        <strain evidence="5 6">RP-3-22</strain>
    </source>
</reference>
<dbReference type="InterPro" id="IPR013096">
    <property type="entry name" value="Cupin_2"/>
</dbReference>
<evidence type="ECO:0000313" key="5">
    <source>
        <dbReference type="EMBL" id="TKC05364.1"/>
    </source>
</evidence>
<gene>
    <name evidence="5" type="ORF">FA048_16675</name>
</gene>
<keyword evidence="2" id="KW-0238">DNA-binding</keyword>
<dbReference type="EMBL" id="SWBR01000005">
    <property type="protein sequence ID" value="TKC05364.1"/>
    <property type="molecule type" value="Genomic_DNA"/>
</dbReference>
<evidence type="ECO:0000256" key="1">
    <source>
        <dbReference type="ARBA" id="ARBA00023015"/>
    </source>
</evidence>
<evidence type="ECO:0000313" key="6">
    <source>
        <dbReference type="Proteomes" id="UP000309488"/>
    </source>
</evidence>
<keyword evidence="1" id="KW-0805">Transcription regulation</keyword>
<keyword evidence="3" id="KW-0804">Transcription</keyword>
<dbReference type="PANTHER" id="PTHR43280">
    <property type="entry name" value="ARAC-FAMILY TRANSCRIPTIONAL REGULATOR"/>
    <property type="match status" value="1"/>
</dbReference>
<dbReference type="PANTHER" id="PTHR43280:SF27">
    <property type="entry name" value="TRANSCRIPTIONAL REGULATOR MTLR"/>
    <property type="match status" value="1"/>
</dbReference>
<keyword evidence="6" id="KW-1185">Reference proteome</keyword>
<dbReference type="Pfam" id="PF07883">
    <property type="entry name" value="Cupin_2"/>
    <property type="match status" value="1"/>
</dbReference>
<dbReference type="PRINTS" id="PR00032">
    <property type="entry name" value="HTHARAC"/>
</dbReference>
<dbReference type="SUPFAM" id="SSF46689">
    <property type="entry name" value="Homeodomain-like"/>
    <property type="match status" value="1"/>
</dbReference>
<dbReference type="Gene3D" id="2.60.120.10">
    <property type="entry name" value="Jelly Rolls"/>
    <property type="match status" value="1"/>
</dbReference>
<dbReference type="GO" id="GO:0003700">
    <property type="term" value="F:DNA-binding transcription factor activity"/>
    <property type="evidence" value="ECO:0007669"/>
    <property type="project" value="InterPro"/>
</dbReference>
<dbReference type="Pfam" id="PF12833">
    <property type="entry name" value="HTH_18"/>
    <property type="match status" value="1"/>
</dbReference>
<dbReference type="InterPro" id="IPR011051">
    <property type="entry name" value="RmlC_Cupin_sf"/>
</dbReference>
<sequence length="292" mass="33538">MKVIHYTVPVANEDSIVIQNETSPYFYNYLHRHKEAQITLILRGEGTFIVGNYTQPFKEGEVYFIGANQPHMFKGGLNEKIPEMGAHAIHIFFDQNYLKPLLSFPEFNKVSKFFKPNLGSLHLPSKYSATVAKDILSISKLGGLDRLVKFTYLLQFFATNVSNWKSLSTGLSFNSITESEGIRMNLVLQYTTEHFSKQISLLKISSIAHMTPHGFCRYFKKHTRKTYIYFLNEIRINEACRLLLKDHMDSIATIAYSTGFNNACTFNRAFKKMMGVSPSDYVKVYKLKMESV</sequence>
<organism evidence="5 6">
    <name type="scientific">Pedobacter polaris</name>
    <dbReference type="NCBI Taxonomy" id="2571273"/>
    <lineage>
        <taxon>Bacteria</taxon>
        <taxon>Pseudomonadati</taxon>
        <taxon>Bacteroidota</taxon>
        <taxon>Sphingobacteriia</taxon>
        <taxon>Sphingobacteriales</taxon>
        <taxon>Sphingobacteriaceae</taxon>
        <taxon>Pedobacter</taxon>
    </lineage>
</organism>
<dbReference type="InterPro" id="IPR014710">
    <property type="entry name" value="RmlC-like_jellyroll"/>
</dbReference>
<dbReference type="InterPro" id="IPR020449">
    <property type="entry name" value="Tscrpt_reg_AraC-type_HTH"/>
</dbReference>
<dbReference type="RefSeq" id="WP_136843253.1">
    <property type="nucleotide sequence ID" value="NZ_SWBR01000005.1"/>
</dbReference>
<feature type="domain" description="HTH araC/xylS-type" evidence="4">
    <location>
        <begin position="185"/>
        <end position="284"/>
    </location>
</feature>
<dbReference type="PROSITE" id="PS00041">
    <property type="entry name" value="HTH_ARAC_FAMILY_1"/>
    <property type="match status" value="1"/>
</dbReference>